<evidence type="ECO:0000256" key="2">
    <source>
        <dbReference type="ARBA" id="ARBA00022884"/>
    </source>
</evidence>
<feature type="domain" description="RRM" evidence="7">
    <location>
        <begin position="268"/>
        <end position="341"/>
    </location>
</feature>
<reference evidence="8 9" key="1">
    <citation type="journal article" date="2020" name="Nat. Commun.">
        <title>Genome of Tripterygium wilfordii and identification of cytochrome P450 involved in triptolide biosynthesis.</title>
        <authorList>
            <person name="Tu L."/>
            <person name="Su P."/>
            <person name="Zhang Z."/>
            <person name="Gao L."/>
            <person name="Wang J."/>
            <person name="Hu T."/>
            <person name="Zhou J."/>
            <person name="Zhang Y."/>
            <person name="Zhao Y."/>
            <person name="Liu Y."/>
            <person name="Song Y."/>
            <person name="Tong Y."/>
            <person name="Lu Y."/>
            <person name="Yang J."/>
            <person name="Xu C."/>
            <person name="Jia M."/>
            <person name="Peters R.J."/>
            <person name="Huang L."/>
            <person name="Gao W."/>
        </authorList>
    </citation>
    <scope>NUCLEOTIDE SEQUENCE [LARGE SCALE GENOMIC DNA]</scope>
    <source>
        <strain evidence="9">cv. XIE 37</strain>
        <tissue evidence="8">Leaf</tissue>
    </source>
</reference>
<evidence type="ECO:0000256" key="4">
    <source>
        <dbReference type="ARBA" id="ARBA00058438"/>
    </source>
</evidence>
<dbReference type="EMBL" id="JAAARO010000018">
    <property type="protein sequence ID" value="KAF5732252.1"/>
    <property type="molecule type" value="Genomic_DNA"/>
</dbReference>
<dbReference type="InParanoid" id="A0A7J7CDS2"/>
<dbReference type="GO" id="GO:0045927">
    <property type="term" value="P:positive regulation of growth"/>
    <property type="evidence" value="ECO:0007669"/>
    <property type="project" value="UniProtKB-ARBA"/>
</dbReference>
<dbReference type="FunFam" id="3.30.70.330:FF:000101">
    <property type="entry name" value="Protein MEI2-like 1"/>
    <property type="match status" value="1"/>
</dbReference>
<dbReference type="OrthoDB" id="417481at2759"/>
<keyword evidence="3" id="KW-0469">Meiosis</keyword>
<evidence type="ECO:0000256" key="5">
    <source>
        <dbReference type="PROSITE-ProRule" id="PRU00176"/>
    </source>
</evidence>
<dbReference type="GO" id="GO:0051321">
    <property type="term" value="P:meiotic cell cycle"/>
    <property type="evidence" value="ECO:0007669"/>
    <property type="project" value="UniProtKB-KW"/>
</dbReference>
<dbReference type="GO" id="GO:0045836">
    <property type="term" value="P:positive regulation of meiotic nuclear division"/>
    <property type="evidence" value="ECO:0007669"/>
    <property type="project" value="UniProtKB-ARBA"/>
</dbReference>
<dbReference type="PROSITE" id="PS50102">
    <property type="entry name" value="RRM"/>
    <property type="match status" value="2"/>
</dbReference>
<comment type="function">
    <text evidence="4">Probable RNA-binding protein that plays a role in meiosis and vegetative growth.</text>
</comment>
<dbReference type="PANTHER" id="PTHR23189">
    <property type="entry name" value="RNA RECOGNITION MOTIF-CONTAINING"/>
    <property type="match status" value="1"/>
</dbReference>
<dbReference type="InterPro" id="IPR000504">
    <property type="entry name" value="RRM_dom"/>
</dbReference>
<dbReference type="Gene3D" id="3.30.70.330">
    <property type="match status" value="2"/>
</dbReference>
<protein>
    <submittedName>
        <fullName evidence="8">MEI2-like 4 putative isoform 1</fullName>
    </submittedName>
</protein>
<dbReference type="Pfam" id="PF04059">
    <property type="entry name" value="RRM_2"/>
    <property type="match status" value="1"/>
</dbReference>
<evidence type="ECO:0000313" key="8">
    <source>
        <dbReference type="EMBL" id="KAF5732252.1"/>
    </source>
</evidence>
<dbReference type="InterPro" id="IPR012677">
    <property type="entry name" value="Nucleotide-bd_a/b_plait_sf"/>
</dbReference>
<dbReference type="InterPro" id="IPR034454">
    <property type="entry name" value="MEI2-like_RRM3"/>
</dbReference>
<evidence type="ECO:0000313" key="9">
    <source>
        <dbReference type="Proteomes" id="UP000593562"/>
    </source>
</evidence>
<dbReference type="InterPro" id="IPR007201">
    <property type="entry name" value="Mei2-like_Rrm_C"/>
</dbReference>
<sequence length="983" mass="108156">MPFEIADQRGGSLPSHFFEDDSLLVERQIGCWKSNTMSTQQDGIIPMPGSNFAASSTLERLSQRGVPSADCLLSLPSTIARDHKDKLQIGGDGGSASISETSWNSNNNHPRSRLNLSAYPASYGLDGPRAGTNGTQFESSLFSSSLSEIFSRKLRLFGKEVLSHQPVKAVTSYHEEEEPCELLDEIEAHTIGHILPDEDDLFSGVIDPLGHNPQVNSGDDLEDIDLFSSGGGMQLDVDEDVSAGQFIGGVFNAQGHFNGSVVGERPSRTLFVRNINSNVEDSELKALFEQYGDIRTLYTASKHRGFVMISYYDIRAARNAMKALQNKLLMCRKLDIHYSIPKDTPSEKNVNQGVLVVSNLDSSVSDDQLLQIFGVYGDIKEIRETPHRFHDKFIEYYDIRAVGAAFNSLNGSDIAGKQIKLEPRNLWCTKWSPIQQTEPERDELQWPFEKLQSDHVAMFPPCLNVSSFMDDGPIRVLPSADPSRLSVVTNPHLSSSVPKSLSSPLTVSSISKQAGLHEPHHSVNDVKFGSQYVPSLYPHSLPVYHDTLANGSSYGSLSSIRDMGSSGDPRVTEGFGNKCINGVNLNGQLMEFNGGVFGSSGKGSCTTHGHHFMWNGSSSPQQHPSSPMIWSNSRSNSPSFVNGVQSHHFPHVPGFHRAPPLMLNTASPIHHHIGSAPAVNPSFLERQHGYIAESPEASGFQLGSLRNGGFPIGSPSHPAEIASHNIFSHVGGNYMELNNNGALHSPQQMLHIFPRRNPMISGPASFDPSNERARNFSHRRNELNSNHADKKQYELNVDRILHGDDCRTTLMIKNIPNKYTSKMLLTAIDEHCRGTYDFLYLPIDFKNKCNVGYAFINMIDPQQIIPFFQAFNGKKWEKFNSEKVASLAYARIQGKGALVAHFQNSSLMNEDKRCRPILFHTDGPNAGDQEPFPMGTNILSRPGKPRTGGTDENHKQGSPQNYADGEGSSKAVESSSGSSEISN</sequence>
<dbReference type="Pfam" id="PF00076">
    <property type="entry name" value="RRM_1"/>
    <property type="match status" value="2"/>
</dbReference>
<dbReference type="SUPFAM" id="SSF54928">
    <property type="entry name" value="RNA-binding domain, RBD"/>
    <property type="match status" value="2"/>
</dbReference>
<dbReference type="FunCoup" id="A0A7J7CDS2">
    <property type="interactions" value="845"/>
</dbReference>
<feature type="region of interest" description="Disordered" evidence="6">
    <location>
        <begin position="918"/>
        <end position="983"/>
    </location>
</feature>
<evidence type="ECO:0000256" key="3">
    <source>
        <dbReference type="ARBA" id="ARBA00023254"/>
    </source>
</evidence>
<dbReference type="SMART" id="SM00360">
    <property type="entry name" value="RRM"/>
    <property type="match status" value="3"/>
</dbReference>
<dbReference type="Proteomes" id="UP000593562">
    <property type="component" value="Unassembled WGS sequence"/>
</dbReference>
<feature type="domain" description="RRM" evidence="7">
    <location>
        <begin position="353"/>
        <end position="426"/>
    </location>
</feature>
<accession>A0A7J7CDS2</accession>
<dbReference type="GO" id="GO:0003723">
    <property type="term" value="F:RNA binding"/>
    <property type="evidence" value="ECO:0007669"/>
    <property type="project" value="UniProtKB-UniRule"/>
</dbReference>
<proteinExistence type="predicted"/>
<feature type="compositionally biased region" description="Low complexity" evidence="6">
    <location>
        <begin position="965"/>
        <end position="983"/>
    </location>
</feature>
<gene>
    <name evidence="8" type="ORF">HS088_TW18G00943</name>
</gene>
<dbReference type="InterPro" id="IPR035979">
    <property type="entry name" value="RBD_domain_sf"/>
</dbReference>
<evidence type="ECO:0000256" key="6">
    <source>
        <dbReference type="SAM" id="MobiDB-lite"/>
    </source>
</evidence>
<dbReference type="InterPro" id="IPR034453">
    <property type="entry name" value="MEI2-like_RRM1"/>
</dbReference>
<organism evidence="8 9">
    <name type="scientific">Tripterygium wilfordii</name>
    <name type="common">Thunder God vine</name>
    <dbReference type="NCBI Taxonomy" id="458696"/>
    <lineage>
        <taxon>Eukaryota</taxon>
        <taxon>Viridiplantae</taxon>
        <taxon>Streptophyta</taxon>
        <taxon>Embryophyta</taxon>
        <taxon>Tracheophyta</taxon>
        <taxon>Spermatophyta</taxon>
        <taxon>Magnoliopsida</taxon>
        <taxon>eudicotyledons</taxon>
        <taxon>Gunneridae</taxon>
        <taxon>Pentapetalae</taxon>
        <taxon>rosids</taxon>
        <taxon>fabids</taxon>
        <taxon>Celastrales</taxon>
        <taxon>Celastraceae</taxon>
        <taxon>Tripterygium</taxon>
    </lineage>
</organism>
<dbReference type="CDD" id="cd12524">
    <property type="entry name" value="RRM1_MEI2_like"/>
    <property type="match status" value="1"/>
</dbReference>
<dbReference type="FunFam" id="3.30.70.330:FF:000063">
    <property type="entry name" value="MEI2-like protein 5 isoform 2"/>
    <property type="match status" value="1"/>
</dbReference>
<comment type="caution">
    <text evidence="8">The sequence shown here is derived from an EMBL/GenBank/DDBJ whole genome shotgun (WGS) entry which is preliminary data.</text>
</comment>
<keyword evidence="2 5" id="KW-0694">RNA-binding</keyword>
<name>A0A7J7CDS2_TRIWF</name>
<evidence type="ECO:0000256" key="1">
    <source>
        <dbReference type="ARBA" id="ARBA00022737"/>
    </source>
</evidence>
<dbReference type="CDD" id="cd12531">
    <property type="entry name" value="RRM3_MEI2_like"/>
    <property type="match status" value="1"/>
</dbReference>
<evidence type="ECO:0000259" key="7">
    <source>
        <dbReference type="PROSITE" id="PS50102"/>
    </source>
</evidence>
<keyword evidence="1" id="KW-0677">Repeat</keyword>
<keyword evidence="9" id="KW-1185">Reference proteome</keyword>
<dbReference type="AlphaFoldDB" id="A0A7J7CDS2"/>